<keyword evidence="14" id="KW-1185">Reference proteome</keyword>
<evidence type="ECO:0000256" key="9">
    <source>
        <dbReference type="PROSITE-ProRule" id="PRU00042"/>
    </source>
</evidence>
<dbReference type="Ensembl" id="ENSLLTT00000013131.1">
    <property type="protein sequence ID" value="ENSLLTP00000012641.1"/>
    <property type="gene ID" value="ENSLLTG00000009670.1"/>
</dbReference>
<feature type="domain" description="SCAN box" evidence="12">
    <location>
        <begin position="42"/>
        <end position="120"/>
    </location>
</feature>
<evidence type="ECO:0000259" key="12">
    <source>
        <dbReference type="PROSITE" id="PS50804"/>
    </source>
</evidence>
<proteinExistence type="predicted"/>
<comment type="subcellular location">
    <subcellularLocation>
        <location evidence="1">Nucleus</location>
    </subcellularLocation>
</comment>
<dbReference type="GO" id="GO:0000981">
    <property type="term" value="F:DNA-binding transcription factor activity, RNA polymerase II-specific"/>
    <property type="evidence" value="ECO:0007669"/>
    <property type="project" value="TreeGrafter"/>
</dbReference>
<dbReference type="Gene3D" id="1.10.4020.10">
    <property type="entry name" value="DNA breaking-rejoining enzymes"/>
    <property type="match status" value="1"/>
</dbReference>
<keyword evidence="7" id="KW-0804">Transcription</keyword>
<keyword evidence="8" id="KW-0539">Nucleus</keyword>
<keyword evidence="2" id="KW-0479">Metal-binding</keyword>
<evidence type="ECO:0000313" key="14">
    <source>
        <dbReference type="Proteomes" id="UP000694406"/>
    </source>
</evidence>
<dbReference type="Pfam" id="PF00096">
    <property type="entry name" value="zf-C2H2"/>
    <property type="match status" value="7"/>
</dbReference>
<feature type="domain" description="C2H2-type" evidence="11">
    <location>
        <begin position="397"/>
        <end position="424"/>
    </location>
</feature>
<dbReference type="Proteomes" id="UP000694406">
    <property type="component" value="Unplaced"/>
</dbReference>
<dbReference type="InterPro" id="IPR013087">
    <property type="entry name" value="Znf_C2H2_type"/>
</dbReference>
<dbReference type="InterPro" id="IPR036236">
    <property type="entry name" value="Znf_C2H2_sf"/>
</dbReference>
<feature type="region of interest" description="Disordered" evidence="10">
    <location>
        <begin position="202"/>
        <end position="222"/>
    </location>
</feature>
<reference evidence="13" key="2">
    <citation type="submission" date="2025-09" db="UniProtKB">
        <authorList>
            <consortium name="Ensembl"/>
        </authorList>
    </citation>
    <scope>IDENTIFICATION</scope>
</reference>
<dbReference type="FunFam" id="3.30.160.60:FF:000557">
    <property type="entry name" value="zinc finger and SCAN domain-containing protein 29"/>
    <property type="match status" value="1"/>
</dbReference>
<dbReference type="GO" id="GO:0003677">
    <property type="term" value="F:DNA binding"/>
    <property type="evidence" value="ECO:0007669"/>
    <property type="project" value="UniProtKB-KW"/>
</dbReference>
<dbReference type="InterPro" id="IPR003309">
    <property type="entry name" value="SCAN_dom"/>
</dbReference>
<accession>A0A8C5S7Q8</accession>
<feature type="domain" description="C2H2-type" evidence="11">
    <location>
        <begin position="257"/>
        <end position="284"/>
    </location>
</feature>
<feature type="compositionally biased region" description="Basic and acidic residues" evidence="10">
    <location>
        <begin position="204"/>
        <end position="222"/>
    </location>
</feature>
<evidence type="ECO:0000256" key="4">
    <source>
        <dbReference type="ARBA" id="ARBA00022771"/>
    </source>
</evidence>
<dbReference type="CDD" id="cd07936">
    <property type="entry name" value="SCAN"/>
    <property type="match status" value="1"/>
</dbReference>
<feature type="domain" description="C2H2-type" evidence="11">
    <location>
        <begin position="313"/>
        <end position="340"/>
    </location>
</feature>
<dbReference type="GeneTree" id="ENSGT01150000286941"/>
<dbReference type="AlphaFoldDB" id="A0A8C5S7Q8"/>
<dbReference type="Gene3D" id="3.30.160.60">
    <property type="entry name" value="Classic Zinc Finger"/>
    <property type="match status" value="9"/>
</dbReference>
<dbReference type="PANTHER" id="PTHR24394">
    <property type="entry name" value="ZINC FINGER PROTEIN"/>
    <property type="match status" value="1"/>
</dbReference>
<dbReference type="GO" id="GO:0005634">
    <property type="term" value="C:nucleus"/>
    <property type="evidence" value="ECO:0007669"/>
    <property type="project" value="UniProtKB-SubCell"/>
</dbReference>
<evidence type="ECO:0000256" key="6">
    <source>
        <dbReference type="ARBA" id="ARBA00023015"/>
    </source>
</evidence>
<dbReference type="SUPFAM" id="SSF47353">
    <property type="entry name" value="Retrovirus capsid dimerization domain-like"/>
    <property type="match status" value="1"/>
</dbReference>
<dbReference type="FunFam" id="3.30.160.60:FF:002402">
    <property type="entry name" value="Zinc finger protein 347"/>
    <property type="match status" value="1"/>
</dbReference>
<dbReference type="GO" id="GO:0008270">
    <property type="term" value="F:zinc ion binding"/>
    <property type="evidence" value="ECO:0007669"/>
    <property type="project" value="UniProtKB-KW"/>
</dbReference>
<feature type="domain" description="C2H2-type" evidence="11">
    <location>
        <begin position="341"/>
        <end position="368"/>
    </location>
</feature>
<evidence type="ECO:0000313" key="13">
    <source>
        <dbReference type="Ensembl" id="ENSLLTP00000012641.1"/>
    </source>
</evidence>
<reference evidence="13" key="1">
    <citation type="submission" date="2025-08" db="UniProtKB">
        <authorList>
            <consortium name="Ensembl"/>
        </authorList>
    </citation>
    <scope>IDENTIFICATION</scope>
</reference>
<dbReference type="PROSITE" id="PS50804">
    <property type="entry name" value="SCAN_BOX"/>
    <property type="match status" value="1"/>
</dbReference>
<feature type="domain" description="C2H2-type" evidence="11">
    <location>
        <begin position="369"/>
        <end position="396"/>
    </location>
</feature>
<dbReference type="InterPro" id="IPR038269">
    <property type="entry name" value="SCAN_sf"/>
</dbReference>
<feature type="domain" description="C2H2-type" evidence="11">
    <location>
        <begin position="229"/>
        <end position="256"/>
    </location>
</feature>
<keyword evidence="3" id="KW-0677">Repeat</keyword>
<feature type="domain" description="C2H2-type" evidence="11">
    <location>
        <begin position="208"/>
        <end position="228"/>
    </location>
</feature>
<evidence type="ECO:0000256" key="1">
    <source>
        <dbReference type="ARBA" id="ARBA00004123"/>
    </source>
</evidence>
<dbReference type="PROSITE" id="PS50157">
    <property type="entry name" value="ZINC_FINGER_C2H2_2"/>
    <property type="match status" value="8"/>
</dbReference>
<evidence type="ECO:0000256" key="2">
    <source>
        <dbReference type="ARBA" id="ARBA00022723"/>
    </source>
</evidence>
<dbReference type="FunFam" id="3.30.160.60:FF:002090">
    <property type="entry name" value="Zinc finger protein 473"/>
    <property type="match status" value="1"/>
</dbReference>
<dbReference type="PROSITE" id="PS00028">
    <property type="entry name" value="ZINC_FINGER_C2H2_1"/>
    <property type="match status" value="7"/>
</dbReference>
<dbReference type="FunFam" id="3.30.160.60:FF:000688">
    <property type="entry name" value="zinc finger protein 197 isoform X1"/>
    <property type="match status" value="1"/>
</dbReference>
<feature type="domain" description="C2H2-type" evidence="11">
    <location>
        <begin position="285"/>
        <end position="312"/>
    </location>
</feature>
<evidence type="ECO:0000256" key="3">
    <source>
        <dbReference type="ARBA" id="ARBA00022737"/>
    </source>
</evidence>
<dbReference type="SMART" id="SM00355">
    <property type="entry name" value="ZnF_C2H2"/>
    <property type="match status" value="8"/>
</dbReference>
<organism evidence="13 14">
    <name type="scientific">Laticauda laticaudata</name>
    <name type="common">Blue-ringed sea krait</name>
    <name type="synonym">Blue-lipped sea krait</name>
    <dbReference type="NCBI Taxonomy" id="8630"/>
    <lineage>
        <taxon>Eukaryota</taxon>
        <taxon>Metazoa</taxon>
        <taxon>Chordata</taxon>
        <taxon>Craniata</taxon>
        <taxon>Vertebrata</taxon>
        <taxon>Euteleostomi</taxon>
        <taxon>Lepidosauria</taxon>
        <taxon>Squamata</taxon>
        <taxon>Bifurcata</taxon>
        <taxon>Unidentata</taxon>
        <taxon>Episquamata</taxon>
        <taxon>Toxicofera</taxon>
        <taxon>Serpentes</taxon>
        <taxon>Colubroidea</taxon>
        <taxon>Elapidae</taxon>
        <taxon>Laticaudinae</taxon>
        <taxon>Laticauda</taxon>
    </lineage>
</organism>
<name>A0A8C5S7Q8_LATLA</name>
<evidence type="ECO:0000256" key="8">
    <source>
        <dbReference type="ARBA" id="ARBA00023242"/>
    </source>
</evidence>
<sequence length="452" mass="51177">MAAERPAGLGASAFEEGTSSVSWKSTRQKILPEEAITSDVHRLFFRNFCYQKAEGPREVCSQLHHLCHRWLKPERSTKAQMVDMVVLEEFLAVLPPEMESWVRECRAKTCSQAVALAEGFLLSQAIDEGLVKKQVRGSSWHGAGRCQTVVCVVIKSGPLGGLRVALPSSVFDCDGLLQPSASKNVVQVSGFWQERERKRKRKGWEKERDFSHNSALSRHERTHTGEKPFKCTDCGKGFCHGGKLRIHERIHTGEKQFKCTECGKGFSMTGHLANHERIHTGEKPFKCTDCGKSFNQNSSLMTHKRIHMGEKPYHCLECGKSFSHNSALTRHERTHTVEKPFQCLDCGKSFSQNSSLMTHKRIHTGEKPYRCLECAKSFSHNSALIRHERTHTSEKPFECLDCGKSFSENSSLMTHKRIHTGEKPYQCPECGKSFCQSDNQHNYKYIGMKEGL</sequence>
<dbReference type="SUPFAM" id="SSF57667">
    <property type="entry name" value="beta-beta-alpha zinc fingers"/>
    <property type="match status" value="4"/>
</dbReference>
<evidence type="ECO:0000256" key="5">
    <source>
        <dbReference type="ARBA" id="ARBA00022833"/>
    </source>
</evidence>
<keyword evidence="5" id="KW-0862">Zinc</keyword>
<evidence type="ECO:0000259" key="11">
    <source>
        <dbReference type="PROSITE" id="PS50157"/>
    </source>
</evidence>
<dbReference type="FunFam" id="3.30.160.60:FF:000100">
    <property type="entry name" value="Zinc finger 45-like"/>
    <property type="match status" value="1"/>
</dbReference>
<evidence type="ECO:0000256" key="10">
    <source>
        <dbReference type="SAM" id="MobiDB-lite"/>
    </source>
</evidence>
<dbReference type="SMART" id="SM00431">
    <property type="entry name" value="SCAN"/>
    <property type="match status" value="1"/>
</dbReference>
<dbReference type="FunFam" id="1.10.4020.10:FF:000005">
    <property type="entry name" value="Uncharacterized protein"/>
    <property type="match status" value="1"/>
</dbReference>
<keyword evidence="4 9" id="KW-0863">Zinc-finger</keyword>
<dbReference type="FunFam" id="3.30.160.60:FF:002343">
    <property type="entry name" value="Zinc finger protein 33A"/>
    <property type="match status" value="3"/>
</dbReference>
<protein>
    <submittedName>
        <fullName evidence="13">Uncharacterized protein</fullName>
    </submittedName>
</protein>
<dbReference type="PANTHER" id="PTHR24394:SF48">
    <property type="entry name" value="ZINC FINGER PROTEIN 771"/>
    <property type="match status" value="1"/>
</dbReference>
<keyword evidence="6" id="KW-0805">Transcription regulation</keyword>
<dbReference type="FunFam" id="3.30.160.60:FF:000358">
    <property type="entry name" value="zinc finger protein 24"/>
    <property type="match status" value="1"/>
</dbReference>
<dbReference type="Pfam" id="PF02023">
    <property type="entry name" value="SCAN"/>
    <property type="match status" value="1"/>
</dbReference>
<evidence type="ECO:0000256" key="7">
    <source>
        <dbReference type="ARBA" id="ARBA00023163"/>
    </source>
</evidence>